<dbReference type="EMBL" id="VSSQ01018410">
    <property type="protein sequence ID" value="MPM61561.1"/>
    <property type="molecule type" value="Genomic_DNA"/>
</dbReference>
<evidence type="ECO:0008006" key="2">
    <source>
        <dbReference type="Google" id="ProtNLM"/>
    </source>
</evidence>
<comment type="caution">
    <text evidence="1">The sequence shown here is derived from an EMBL/GenBank/DDBJ whole genome shotgun (WGS) entry which is preliminary data.</text>
</comment>
<reference evidence="1" key="1">
    <citation type="submission" date="2019-08" db="EMBL/GenBank/DDBJ databases">
        <authorList>
            <person name="Kucharzyk K."/>
            <person name="Murdoch R.W."/>
            <person name="Higgins S."/>
            <person name="Loffler F."/>
        </authorList>
    </citation>
    <scope>NUCLEOTIDE SEQUENCE</scope>
</reference>
<dbReference type="Gene3D" id="3.40.50.11900">
    <property type="match status" value="1"/>
</dbReference>
<protein>
    <recommendedName>
        <fullName evidence="2">DUF2229 domain-containing protein</fullName>
    </recommendedName>
</protein>
<name>A0A645BA77_9ZZZZ</name>
<dbReference type="PANTHER" id="PTHR32329">
    <property type="entry name" value="BIFUNCTIONAL PROTEIN [INCLUDES 2-HYDROXYACYL-COA DEHYDRATASE (N-TER) AND ITS ACTIVATOR DOMAIN (C_TERM)-RELATED"/>
    <property type="match status" value="1"/>
</dbReference>
<gene>
    <name evidence="1" type="ORF">SDC9_108421</name>
</gene>
<proteinExistence type="predicted"/>
<dbReference type="PANTHER" id="PTHR32329:SF2">
    <property type="entry name" value="BIFUNCTIONAL PROTEIN [INCLUDES 2-HYDROXYACYL-COA DEHYDRATASE (N-TER) AND ITS ACTIVATOR DOMAIN (C_TERM)"/>
    <property type="match status" value="1"/>
</dbReference>
<dbReference type="InterPro" id="IPR051805">
    <property type="entry name" value="Dehydratase_Activator_Redct"/>
</dbReference>
<sequence>MGFYNVVQKIKLAEKIKNNFYTINIDSLYSDIYRVLRKVAPHAGRLAVIQSITLALKKLKALDALNTAKNFYGSRTTCPETIIEICSLGSKQLADCQSLSKVEDAKKVIVGMMEASCNRLEKKTPKVALIGEFYVLLEPYVNYGIEDFLLKQGIEVKKFVYTGEFVYANTILKALGLHKEEKDYLDRAHPYLNYHVGGDGLKSVGSALWSAKNGYDGLIHIYPFGCMPEVVAQYALKNIAADYEVPLLTLSIDEHSSDIGANTRMEAFADCIKRKICY</sequence>
<accession>A0A645BA77</accession>
<evidence type="ECO:0000313" key="1">
    <source>
        <dbReference type="EMBL" id="MPM61561.1"/>
    </source>
</evidence>
<dbReference type="AlphaFoldDB" id="A0A645BA77"/>
<organism evidence="1">
    <name type="scientific">bioreactor metagenome</name>
    <dbReference type="NCBI Taxonomy" id="1076179"/>
    <lineage>
        <taxon>unclassified sequences</taxon>
        <taxon>metagenomes</taxon>
        <taxon>ecological metagenomes</taxon>
    </lineage>
</organism>